<evidence type="ECO:0000259" key="8">
    <source>
        <dbReference type="PROSITE" id="PS50850"/>
    </source>
</evidence>
<dbReference type="CDD" id="cd17380">
    <property type="entry name" value="MFS_SLC17A9_like"/>
    <property type="match status" value="1"/>
</dbReference>
<feature type="transmembrane region" description="Helical" evidence="7">
    <location>
        <begin position="240"/>
        <end position="263"/>
    </location>
</feature>
<dbReference type="EMBL" id="JAAIUW010000001">
    <property type="protein sequence ID" value="KAF7845148.1"/>
    <property type="molecule type" value="Genomic_DNA"/>
</dbReference>
<dbReference type="InterPro" id="IPR020846">
    <property type="entry name" value="MFS_dom"/>
</dbReference>
<dbReference type="GO" id="GO:0012505">
    <property type="term" value="C:endomembrane system"/>
    <property type="evidence" value="ECO:0007669"/>
    <property type="project" value="UniProtKB-SubCell"/>
</dbReference>
<dbReference type="OrthoDB" id="2985014at2759"/>
<feature type="transmembrane region" description="Helical" evidence="7">
    <location>
        <begin position="283"/>
        <end position="305"/>
    </location>
</feature>
<evidence type="ECO:0000256" key="5">
    <source>
        <dbReference type="ARBA" id="ARBA00023136"/>
    </source>
</evidence>
<dbReference type="Pfam" id="PF07690">
    <property type="entry name" value="MFS_1"/>
    <property type="match status" value="1"/>
</dbReference>
<feature type="transmembrane region" description="Helical" evidence="7">
    <location>
        <begin position="317"/>
        <end position="335"/>
    </location>
</feature>
<proteinExistence type="inferred from homology"/>
<evidence type="ECO:0000256" key="3">
    <source>
        <dbReference type="ARBA" id="ARBA00022729"/>
    </source>
</evidence>
<feature type="transmembrane region" description="Helical" evidence="7">
    <location>
        <begin position="341"/>
        <end position="360"/>
    </location>
</feature>
<feature type="transmembrane region" description="Helical" evidence="7">
    <location>
        <begin position="77"/>
        <end position="96"/>
    </location>
</feature>
<evidence type="ECO:0000256" key="1">
    <source>
        <dbReference type="ARBA" id="ARBA00004127"/>
    </source>
</evidence>
<feature type="transmembrane region" description="Helical" evidence="7">
    <location>
        <begin position="102"/>
        <end position="127"/>
    </location>
</feature>
<dbReference type="Gene3D" id="1.20.1250.20">
    <property type="entry name" value="MFS general substrate transporter like domains"/>
    <property type="match status" value="2"/>
</dbReference>
<keyword evidence="10" id="KW-1185">Reference proteome</keyword>
<dbReference type="PANTHER" id="PTHR11662:SF282">
    <property type="entry name" value="ANION TRANSPORTER 5-RELATED"/>
    <property type="match status" value="1"/>
</dbReference>
<dbReference type="PROSITE" id="PS50850">
    <property type="entry name" value="MFS"/>
    <property type="match status" value="1"/>
</dbReference>
<feature type="transmembrane region" description="Helical" evidence="7">
    <location>
        <begin position="139"/>
        <end position="161"/>
    </location>
</feature>
<gene>
    <name evidence="9" type="ORF">G2W53_002053</name>
</gene>
<keyword evidence="3" id="KW-0732">Signal</keyword>
<evidence type="ECO:0000256" key="6">
    <source>
        <dbReference type="ARBA" id="ARBA00024362"/>
    </source>
</evidence>
<sequence length="443" mass="48379">MWKITKFPKRFLIVILTFLCTSVCYIERVGFSIAYTIAADAAEVNQASKGAILSTFYYGYACSQVPGGWAAQKVGGWRILLLSFVLWSATCALVPLDPNRVAVLVSARLLVGVAQGFIFPSIHTVLAQWVPPHERSRSVSLTTSGMYLGAALGMLFLPSLVKFRGPQSVFVVEAILGASWSLLWFKYASDPPRMEHPKATPSGYGESLLPIKGSHRNKVENGRVSVKTTKIPWKKILTSLPVWAIVVNNFTFHYGLYVLMNWLPTYFELGLQLSLQDMGSSKMMPYLNMFLFSNIGGVIADYLITKRMMSVTRTRKFLNTIGFVVASLALIVIPMFRTSGGAVFCSSVALGFLALGRAGFAVNHMDIAPRYAGIVMGVSNTAGTLAGIVGVDLTGKLLEAAKTANSDLTSPESWRAVFFIPGLLCIASSLIFLQFSTGERIFD</sequence>
<comment type="similarity">
    <text evidence="6">Belongs to the major facilitator superfamily. Sodium/anion cotransporter (TC 2.A.1.14) family.</text>
</comment>
<dbReference type="InterPro" id="IPR011701">
    <property type="entry name" value="MFS"/>
</dbReference>
<keyword evidence="5 7" id="KW-0472">Membrane</keyword>
<evidence type="ECO:0000313" key="9">
    <source>
        <dbReference type="EMBL" id="KAF7845148.1"/>
    </source>
</evidence>
<organism evidence="9 10">
    <name type="scientific">Senna tora</name>
    <dbReference type="NCBI Taxonomy" id="362788"/>
    <lineage>
        <taxon>Eukaryota</taxon>
        <taxon>Viridiplantae</taxon>
        <taxon>Streptophyta</taxon>
        <taxon>Embryophyta</taxon>
        <taxon>Tracheophyta</taxon>
        <taxon>Spermatophyta</taxon>
        <taxon>Magnoliopsida</taxon>
        <taxon>eudicotyledons</taxon>
        <taxon>Gunneridae</taxon>
        <taxon>Pentapetalae</taxon>
        <taxon>rosids</taxon>
        <taxon>fabids</taxon>
        <taxon>Fabales</taxon>
        <taxon>Fabaceae</taxon>
        <taxon>Caesalpinioideae</taxon>
        <taxon>Cassia clade</taxon>
        <taxon>Senna</taxon>
    </lineage>
</organism>
<name>A0A834XIE3_9FABA</name>
<evidence type="ECO:0000256" key="7">
    <source>
        <dbReference type="SAM" id="Phobius"/>
    </source>
</evidence>
<evidence type="ECO:0000313" key="10">
    <source>
        <dbReference type="Proteomes" id="UP000634136"/>
    </source>
</evidence>
<dbReference type="FunFam" id="1.20.1250.20:FF:000199">
    <property type="entry name" value="Probable anion transporter 7"/>
    <property type="match status" value="1"/>
</dbReference>
<dbReference type="GO" id="GO:0005315">
    <property type="term" value="F:phosphate transmembrane transporter activity"/>
    <property type="evidence" value="ECO:0007669"/>
    <property type="project" value="UniProtKB-ARBA"/>
</dbReference>
<comment type="caution">
    <text evidence="9">The sequence shown here is derived from an EMBL/GenBank/DDBJ whole genome shotgun (WGS) entry which is preliminary data.</text>
</comment>
<comment type="subcellular location">
    <subcellularLocation>
        <location evidence="1">Endomembrane system</location>
        <topology evidence="1">Multi-pass membrane protein</topology>
    </subcellularLocation>
</comment>
<feature type="transmembrane region" description="Helical" evidence="7">
    <location>
        <begin position="372"/>
        <end position="393"/>
    </location>
</feature>
<feature type="domain" description="Major facilitator superfamily (MFS) profile" evidence="8">
    <location>
        <begin position="13"/>
        <end position="440"/>
    </location>
</feature>
<dbReference type="InterPro" id="IPR044777">
    <property type="entry name" value="SLC17A9-like"/>
</dbReference>
<protein>
    <submittedName>
        <fullName evidence="9">Putative anion transporter 5</fullName>
    </submittedName>
</protein>
<keyword evidence="4 7" id="KW-1133">Transmembrane helix</keyword>
<dbReference type="PANTHER" id="PTHR11662">
    <property type="entry name" value="SOLUTE CARRIER FAMILY 17"/>
    <property type="match status" value="1"/>
</dbReference>
<keyword evidence="2 7" id="KW-0812">Transmembrane</keyword>
<evidence type="ECO:0000256" key="4">
    <source>
        <dbReference type="ARBA" id="ARBA00022989"/>
    </source>
</evidence>
<accession>A0A834XIE3</accession>
<dbReference type="FunFam" id="1.20.1250.20:FF:000220">
    <property type="entry name" value="Probable anion transporter 7"/>
    <property type="match status" value="1"/>
</dbReference>
<feature type="transmembrane region" description="Helical" evidence="7">
    <location>
        <begin position="413"/>
        <end position="433"/>
    </location>
</feature>
<dbReference type="InterPro" id="IPR036259">
    <property type="entry name" value="MFS_trans_sf"/>
</dbReference>
<dbReference type="SUPFAM" id="SSF103473">
    <property type="entry name" value="MFS general substrate transporter"/>
    <property type="match status" value="1"/>
</dbReference>
<reference evidence="9" key="1">
    <citation type="submission" date="2020-09" db="EMBL/GenBank/DDBJ databases">
        <title>Genome-Enabled Discovery of Anthraquinone Biosynthesis in Senna tora.</title>
        <authorList>
            <person name="Kang S.-H."/>
            <person name="Pandey R.P."/>
            <person name="Lee C.-M."/>
            <person name="Sim J.-S."/>
            <person name="Jeong J.-T."/>
            <person name="Choi B.-S."/>
            <person name="Jung M."/>
            <person name="Ginzburg D."/>
            <person name="Zhao K."/>
            <person name="Won S.Y."/>
            <person name="Oh T.-J."/>
            <person name="Yu Y."/>
            <person name="Kim N.-H."/>
            <person name="Lee O.R."/>
            <person name="Lee T.-H."/>
            <person name="Bashyal P."/>
            <person name="Kim T.-S."/>
            <person name="Lee W.-H."/>
            <person name="Kawkins C."/>
            <person name="Kim C.-K."/>
            <person name="Kim J.S."/>
            <person name="Ahn B.O."/>
            <person name="Rhee S.Y."/>
            <person name="Sohng J.K."/>
        </authorList>
    </citation>
    <scope>NUCLEOTIDE SEQUENCE</scope>
    <source>
        <tissue evidence="9">Leaf</tissue>
    </source>
</reference>
<dbReference type="InterPro" id="IPR050382">
    <property type="entry name" value="MFS_Na/Anion_cotransporter"/>
</dbReference>
<dbReference type="Proteomes" id="UP000634136">
    <property type="component" value="Unassembled WGS sequence"/>
</dbReference>
<dbReference type="AlphaFoldDB" id="A0A834XIE3"/>
<evidence type="ECO:0000256" key="2">
    <source>
        <dbReference type="ARBA" id="ARBA00022692"/>
    </source>
</evidence>